<dbReference type="GO" id="GO:0046872">
    <property type="term" value="F:metal ion binding"/>
    <property type="evidence" value="ECO:0007669"/>
    <property type="project" value="UniProtKB-KW"/>
</dbReference>
<dbReference type="SUPFAM" id="SSF81653">
    <property type="entry name" value="Calcium ATPase, transduction domain A"/>
    <property type="match status" value="1"/>
</dbReference>
<dbReference type="SFLD" id="SFLDS00003">
    <property type="entry name" value="Haloacid_Dehalogenase"/>
    <property type="match status" value="1"/>
</dbReference>
<dbReference type="InterPro" id="IPR036412">
    <property type="entry name" value="HAD-like_sf"/>
</dbReference>
<comment type="subcellular location">
    <subcellularLocation>
        <location evidence="1">Membrane</location>
    </subcellularLocation>
</comment>
<evidence type="ECO:0000256" key="1">
    <source>
        <dbReference type="ARBA" id="ARBA00004370"/>
    </source>
</evidence>
<dbReference type="GO" id="GO:0016020">
    <property type="term" value="C:membrane"/>
    <property type="evidence" value="ECO:0007669"/>
    <property type="project" value="UniProtKB-SubCell"/>
</dbReference>
<dbReference type="InterPro" id="IPR059000">
    <property type="entry name" value="ATPase_P-type_domA"/>
</dbReference>
<dbReference type="InterPro" id="IPR027256">
    <property type="entry name" value="P-typ_ATPase_IB"/>
</dbReference>
<dbReference type="InterPro" id="IPR044492">
    <property type="entry name" value="P_typ_ATPase_HD_dom"/>
</dbReference>
<dbReference type="GO" id="GO:0005524">
    <property type="term" value="F:ATP binding"/>
    <property type="evidence" value="ECO:0007669"/>
    <property type="project" value="InterPro"/>
</dbReference>
<dbReference type="PROSITE" id="PS00154">
    <property type="entry name" value="ATPASE_E1_E2"/>
    <property type="match status" value="1"/>
</dbReference>
<dbReference type="InterPro" id="IPR023298">
    <property type="entry name" value="ATPase_P-typ_TM_dom_sf"/>
</dbReference>
<dbReference type="NCBIfam" id="TIGR01512">
    <property type="entry name" value="ATPase-IB2_Cd"/>
    <property type="match status" value="1"/>
</dbReference>
<evidence type="ECO:0000256" key="7">
    <source>
        <dbReference type="ARBA" id="ARBA00023136"/>
    </source>
</evidence>
<feature type="transmembrane region" description="Helical" evidence="8">
    <location>
        <begin position="276"/>
        <end position="294"/>
    </location>
</feature>
<proteinExistence type="inferred from homology"/>
<dbReference type="PANTHER" id="PTHR48085">
    <property type="entry name" value="CADMIUM/ZINC-TRANSPORTING ATPASE HMA2-RELATED"/>
    <property type="match status" value="1"/>
</dbReference>
<dbReference type="GO" id="GO:0016887">
    <property type="term" value="F:ATP hydrolysis activity"/>
    <property type="evidence" value="ECO:0007669"/>
    <property type="project" value="InterPro"/>
</dbReference>
<dbReference type="GO" id="GO:0019829">
    <property type="term" value="F:ATPase-coupled monoatomic cation transmembrane transporter activity"/>
    <property type="evidence" value="ECO:0007669"/>
    <property type="project" value="InterPro"/>
</dbReference>
<dbReference type="SFLD" id="SFLDG00002">
    <property type="entry name" value="C1.7:_P-type_atpase_like"/>
    <property type="match status" value="1"/>
</dbReference>
<comment type="caution">
    <text evidence="10">The sequence shown here is derived from an EMBL/GenBank/DDBJ whole genome shotgun (WGS) entry which is preliminary data.</text>
</comment>
<feature type="transmembrane region" description="Helical" evidence="8">
    <location>
        <begin position="591"/>
        <end position="611"/>
    </location>
</feature>
<dbReference type="InterPro" id="IPR008250">
    <property type="entry name" value="ATPase_P-typ_transduc_dom_A_sf"/>
</dbReference>
<evidence type="ECO:0000256" key="5">
    <source>
        <dbReference type="ARBA" id="ARBA00022967"/>
    </source>
</evidence>
<dbReference type="Gene3D" id="3.40.50.1000">
    <property type="entry name" value="HAD superfamily/HAD-like"/>
    <property type="match status" value="1"/>
</dbReference>
<feature type="transmembrane region" description="Helical" evidence="8">
    <location>
        <begin position="51"/>
        <end position="73"/>
    </location>
</feature>
<dbReference type="InterPro" id="IPR023299">
    <property type="entry name" value="ATPase_P-typ_cyto_dom_N"/>
</dbReference>
<dbReference type="InterPro" id="IPR018303">
    <property type="entry name" value="ATPase_P-typ_P_site"/>
</dbReference>
<dbReference type="Pfam" id="PF00702">
    <property type="entry name" value="Hydrolase"/>
    <property type="match status" value="1"/>
</dbReference>
<dbReference type="Gene3D" id="3.40.1110.10">
    <property type="entry name" value="Calcium-transporting ATPase, cytoplasmic domain N"/>
    <property type="match status" value="1"/>
</dbReference>
<dbReference type="NCBIfam" id="TIGR01494">
    <property type="entry name" value="ATPase_P-type"/>
    <property type="match status" value="1"/>
</dbReference>
<protein>
    <submittedName>
        <fullName evidence="10">Cadmium-translocating P-type ATPase</fullName>
    </submittedName>
</protein>
<evidence type="ECO:0000259" key="9">
    <source>
        <dbReference type="Pfam" id="PF00122"/>
    </source>
</evidence>
<dbReference type="InterPro" id="IPR023214">
    <property type="entry name" value="HAD_sf"/>
</dbReference>
<gene>
    <name evidence="10" type="primary">cadA</name>
    <name evidence="10" type="ORF">HA299_04955</name>
</gene>
<keyword evidence="5" id="KW-1278">Translocase</keyword>
<keyword evidence="3 8" id="KW-0812">Transmembrane</keyword>
<dbReference type="PANTHER" id="PTHR48085:SF5">
    <property type="entry name" value="CADMIUM_ZINC-TRANSPORTING ATPASE HMA4-RELATED"/>
    <property type="match status" value="1"/>
</dbReference>
<feature type="transmembrane region" description="Helical" evidence="8">
    <location>
        <begin position="22"/>
        <end position="45"/>
    </location>
</feature>
<evidence type="ECO:0000313" key="10">
    <source>
        <dbReference type="EMBL" id="HIH69943.1"/>
    </source>
</evidence>
<name>A0A832RT59_9EURY</name>
<dbReference type="NCBIfam" id="TIGR01525">
    <property type="entry name" value="ATPase-IB_hvy"/>
    <property type="match status" value="1"/>
</dbReference>
<evidence type="ECO:0000256" key="2">
    <source>
        <dbReference type="ARBA" id="ARBA00006024"/>
    </source>
</evidence>
<reference evidence="10" key="1">
    <citation type="journal article" date="2020" name="bioRxiv">
        <title>A rank-normalized archaeal taxonomy based on genome phylogeny resolves widespread incomplete and uneven classifications.</title>
        <authorList>
            <person name="Rinke C."/>
            <person name="Chuvochina M."/>
            <person name="Mussig A.J."/>
            <person name="Chaumeil P.-A."/>
            <person name="Waite D.W."/>
            <person name="Whitman W.B."/>
            <person name="Parks D.H."/>
            <person name="Hugenholtz P."/>
        </authorList>
    </citation>
    <scope>NUCLEOTIDE SEQUENCE</scope>
    <source>
        <strain evidence="10">UBA12518</strain>
    </source>
</reference>
<evidence type="ECO:0000256" key="6">
    <source>
        <dbReference type="ARBA" id="ARBA00022989"/>
    </source>
</evidence>
<dbReference type="SUPFAM" id="SSF56784">
    <property type="entry name" value="HAD-like"/>
    <property type="match status" value="1"/>
</dbReference>
<keyword evidence="7 8" id="KW-0472">Membrane</keyword>
<dbReference type="FunFam" id="2.70.150.10:FF:000002">
    <property type="entry name" value="Copper-transporting ATPase 1, putative"/>
    <property type="match status" value="1"/>
</dbReference>
<organism evidence="10 11">
    <name type="scientific">Methermicoccus shengliensis</name>
    <dbReference type="NCBI Taxonomy" id="660064"/>
    <lineage>
        <taxon>Archaea</taxon>
        <taxon>Methanobacteriati</taxon>
        <taxon>Methanobacteriota</taxon>
        <taxon>Stenosarchaea group</taxon>
        <taxon>Methanomicrobia</taxon>
        <taxon>Methanosarcinales</taxon>
        <taxon>Methermicoccaceae</taxon>
        <taxon>Methermicoccus</taxon>
    </lineage>
</organism>
<comment type="similarity">
    <text evidence="2">Belongs to the cation transport ATPase (P-type) (TC 3.A.3) family. Type IB subfamily.</text>
</comment>
<dbReference type="EMBL" id="DUIH01000016">
    <property type="protein sequence ID" value="HIH69943.1"/>
    <property type="molecule type" value="Genomic_DNA"/>
</dbReference>
<dbReference type="RefSeq" id="WP_052353036.1">
    <property type="nucleotide sequence ID" value="NZ_DUIH01000016.1"/>
</dbReference>
<evidence type="ECO:0000256" key="3">
    <source>
        <dbReference type="ARBA" id="ARBA00022692"/>
    </source>
</evidence>
<dbReference type="InterPro" id="IPR001757">
    <property type="entry name" value="P_typ_ATPase"/>
</dbReference>
<sequence>MSEACASCDVGSGHGGRMDRGAIVRIVLGAFLLGLGIALHHILGIGFYPTLLYATSAIIAGYEIVIGGMRALVHKRRFTVDLLVAVAAAGAFAIGHGEEGAAVMVLFSVAEWLERLAEHRARSSIDALLSLAPKTARVLKDGKELEVPVHDVERGDVVVVRPGDSIPLDGVVVRGKSLVNQASITGEPLPVYKEVGDEVFASTLSEDGYLEVRVSKKSTETLLSRIVDLVQEAQRTKSPTERFIDGFSRYYTPSVIVLALMVAIVPSLLFGSYEEWVYRALVLLVISCPCALAISTPVSMVSAITSAARNGVLIKGGAHVEEVGKTKVVAFDKTGTLTRAQPALTEIIPLNGASREEVLAIAGALEAHSNHPLARPIVDASAEVPKPEVREFSSLTGLGVRGLIDGGEYYAGSLRLFQMMGVPTEHIDGIEGLDIGAKSLVLVGTRERLLGVLTFEDTLRDGAVNTVEELKRRGIRTVMVTGDTGKSAMEVARELGVDECLAELSPEDKVKVVRRLRREYGHVLMVGDGVNDAPALAAASVGVAMGAAGSDVALESAHVALMLEDLTKLIYLLDLSAHTNGVVRQNVFSSILVKGGFAILALLGMITLWMAVGFGDVGLSLLVILNAMRLSLLKG</sequence>
<evidence type="ECO:0000256" key="4">
    <source>
        <dbReference type="ARBA" id="ARBA00022723"/>
    </source>
</evidence>
<dbReference type="Gene3D" id="2.70.150.10">
    <property type="entry name" value="Calcium-transporting ATPase, cytoplasmic transduction domain A"/>
    <property type="match status" value="1"/>
</dbReference>
<feature type="domain" description="P-type ATPase A" evidence="9">
    <location>
        <begin position="131"/>
        <end position="231"/>
    </location>
</feature>
<dbReference type="InterPro" id="IPR051014">
    <property type="entry name" value="Cation_Transport_ATPase_IB"/>
</dbReference>
<evidence type="ECO:0000256" key="8">
    <source>
        <dbReference type="SAM" id="Phobius"/>
    </source>
</evidence>
<dbReference type="SFLD" id="SFLDF00027">
    <property type="entry name" value="p-type_atpase"/>
    <property type="match status" value="1"/>
</dbReference>
<keyword evidence="6 8" id="KW-1133">Transmembrane helix</keyword>
<feature type="transmembrane region" description="Helical" evidence="8">
    <location>
        <begin position="250"/>
        <end position="270"/>
    </location>
</feature>
<dbReference type="Pfam" id="PF00122">
    <property type="entry name" value="E1-E2_ATPase"/>
    <property type="match status" value="1"/>
</dbReference>
<accession>A0A832RT59</accession>
<dbReference type="Proteomes" id="UP000600363">
    <property type="component" value="Unassembled WGS sequence"/>
</dbReference>
<keyword evidence="4" id="KW-0479">Metal-binding</keyword>
<evidence type="ECO:0000313" key="11">
    <source>
        <dbReference type="Proteomes" id="UP000600363"/>
    </source>
</evidence>
<dbReference type="AlphaFoldDB" id="A0A832RT59"/>
<dbReference type="SUPFAM" id="SSF81665">
    <property type="entry name" value="Calcium ATPase, transmembrane domain M"/>
    <property type="match status" value="1"/>
</dbReference>
<dbReference type="PRINTS" id="PR00119">
    <property type="entry name" value="CATATPASE"/>
</dbReference>